<evidence type="ECO:0000256" key="6">
    <source>
        <dbReference type="ARBA" id="ARBA00022989"/>
    </source>
</evidence>
<evidence type="ECO:0000313" key="11">
    <source>
        <dbReference type="Proteomes" id="UP001304300"/>
    </source>
</evidence>
<keyword evidence="5 9" id="KW-0812">Transmembrane</keyword>
<sequence length="96" mass="10364">MYFEELGLPIAIAMVVASVLFLSALGLALWRIVNGPTMFDRVVALELVSGICLGIIIMFAIHFDQQVLMEAAFAIALIGFLGTVAFARYLERGGGK</sequence>
<keyword evidence="4 8" id="KW-1003">Cell membrane</keyword>
<evidence type="ECO:0000256" key="4">
    <source>
        <dbReference type="ARBA" id="ARBA00022475"/>
    </source>
</evidence>
<organism evidence="10 11">
    <name type="scientific">Rubellicoccus peritrichatus</name>
    <dbReference type="NCBI Taxonomy" id="3080537"/>
    <lineage>
        <taxon>Bacteria</taxon>
        <taxon>Pseudomonadati</taxon>
        <taxon>Verrucomicrobiota</taxon>
        <taxon>Opitutia</taxon>
        <taxon>Puniceicoccales</taxon>
        <taxon>Cerasicoccaceae</taxon>
        <taxon>Rubellicoccus</taxon>
    </lineage>
</organism>
<proteinExistence type="inferred from homology"/>
<feature type="transmembrane region" description="Helical" evidence="9">
    <location>
        <begin position="67"/>
        <end position="90"/>
    </location>
</feature>
<dbReference type="Proteomes" id="UP001304300">
    <property type="component" value="Chromosome"/>
</dbReference>
<dbReference type="GO" id="GO:0015385">
    <property type="term" value="F:sodium:proton antiporter activity"/>
    <property type="evidence" value="ECO:0007669"/>
    <property type="project" value="TreeGrafter"/>
</dbReference>
<dbReference type="PANTHER" id="PTHR34702:SF1">
    <property type="entry name" value="NA(+)_H(+) ANTIPORTER SUBUNIT F"/>
    <property type="match status" value="1"/>
</dbReference>
<keyword evidence="11" id="KW-1185">Reference proteome</keyword>
<accession>A0AAQ3QUF8</accession>
<evidence type="ECO:0000256" key="3">
    <source>
        <dbReference type="ARBA" id="ARBA00022448"/>
    </source>
</evidence>
<dbReference type="InterPro" id="IPR007208">
    <property type="entry name" value="MrpF/PhaF-like"/>
</dbReference>
<dbReference type="Pfam" id="PF04066">
    <property type="entry name" value="MrpF_PhaF"/>
    <property type="match status" value="1"/>
</dbReference>
<keyword evidence="6 9" id="KW-1133">Transmembrane helix</keyword>
<keyword evidence="8" id="KW-0406">Ion transport</keyword>
<keyword evidence="3 8" id="KW-0813">Transport</keyword>
<evidence type="ECO:0000256" key="7">
    <source>
        <dbReference type="ARBA" id="ARBA00023136"/>
    </source>
</evidence>
<comment type="similarity">
    <text evidence="2 8">Belongs to the CPA3 antiporters (TC 2.A.63) subunit F family.</text>
</comment>
<keyword evidence="8" id="KW-0050">Antiport</keyword>
<evidence type="ECO:0000256" key="5">
    <source>
        <dbReference type="ARBA" id="ARBA00022692"/>
    </source>
</evidence>
<name>A0AAQ3QUF8_9BACT</name>
<dbReference type="KEGG" id="puo:RZN69_14765"/>
<dbReference type="GO" id="GO:0005886">
    <property type="term" value="C:plasma membrane"/>
    <property type="evidence" value="ECO:0007669"/>
    <property type="project" value="UniProtKB-SubCell"/>
</dbReference>
<feature type="transmembrane region" description="Helical" evidence="9">
    <location>
        <begin position="6"/>
        <end position="30"/>
    </location>
</feature>
<protein>
    <submittedName>
        <fullName evidence="10">Monovalent cation/H+ antiporter complex subunit F</fullName>
    </submittedName>
</protein>
<evidence type="ECO:0000313" key="10">
    <source>
        <dbReference type="EMBL" id="WOO39885.1"/>
    </source>
</evidence>
<dbReference type="PANTHER" id="PTHR34702">
    <property type="entry name" value="NA(+)/H(+) ANTIPORTER SUBUNIT F1"/>
    <property type="match status" value="1"/>
</dbReference>
<dbReference type="RefSeq" id="WP_317831926.1">
    <property type="nucleotide sequence ID" value="NZ_CP136920.1"/>
</dbReference>
<gene>
    <name evidence="10" type="ORF">RZN69_14765</name>
</gene>
<dbReference type="PIRSF" id="PIRSF028784">
    <property type="entry name" value="MrpF"/>
    <property type="match status" value="1"/>
</dbReference>
<reference evidence="10 11" key="1">
    <citation type="submission" date="2023-10" db="EMBL/GenBank/DDBJ databases">
        <title>Rubellicoccus peritrichatus gen. nov., sp. nov., isolated from an algae of coral reef tank.</title>
        <authorList>
            <person name="Luo J."/>
        </authorList>
    </citation>
    <scope>NUCLEOTIDE SEQUENCE [LARGE SCALE GENOMIC DNA]</scope>
    <source>
        <strain evidence="10 11">CR14</strain>
    </source>
</reference>
<evidence type="ECO:0000256" key="2">
    <source>
        <dbReference type="ARBA" id="ARBA00009212"/>
    </source>
</evidence>
<feature type="transmembrane region" description="Helical" evidence="9">
    <location>
        <begin position="42"/>
        <end position="61"/>
    </location>
</feature>
<dbReference type="AlphaFoldDB" id="A0AAQ3QUF8"/>
<evidence type="ECO:0000256" key="8">
    <source>
        <dbReference type="PIRNR" id="PIRNR028784"/>
    </source>
</evidence>
<comment type="subcellular location">
    <subcellularLocation>
        <location evidence="1 8">Cell membrane</location>
        <topology evidence="1 8">Multi-pass membrane protein</topology>
    </subcellularLocation>
</comment>
<evidence type="ECO:0000256" key="9">
    <source>
        <dbReference type="SAM" id="Phobius"/>
    </source>
</evidence>
<evidence type="ECO:0000256" key="1">
    <source>
        <dbReference type="ARBA" id="ARBA00004651"/>
    </source>
</evidence>
<keyword evidence="7 8" id="KW-0472">Membrane</keyword>
<dbReference type="EMBL" id="CP136920">
    <property type="protein sequence ID" value="WOO39885.1"/>
    <property type="molecule type" value="Genomic_DNA"/>
</dbReference>